<protein>
    <submittedName>
        <fullName evidence="1">Uncharacterized protein</fullName>
    </submittedName>
</protein>
<reference evidence="1" key="1">
    <citation type="submission" date="2021-01" db="EMBL/GenBank/DDBJ databases">
        <authorList>
            <consortium name="Genoscope - CEA"/>
            <person name="William W."/>
        </authorList>
    </citation>
    <scope>NUCLEOTIDE SEQUENCE</scope>
</reference>
<proteinExistence type="predicted"/>
<dbReference type="Proteomes" id="UP000692954">
    <property type="component" value="Unassembled WGS sequence"/>
</dbReference>
<evidence type="ECO:0000313" key="2">
    <source>
        <dbReference type="Proteomes" id="UP000692954"/>
    </source>
</evidence>
<name>A0A8S1KEM9_9CILI</name>
<gene>
    <name evidence="1" type="ORF">PSON_ATCC_30995.1.T0040026</name>
</gene>
<evidence type="ECO:0000313" key="1">
    <source>
        <dbReference type="EMBL" id="CAD8049304.1"/>
    </source>
</evidence>
<comment type="caution">
    <text evidence="1">The sequence shown here is derived from an EMBL/GenBank/DDBJ whole genome shotgun (WGS) entry which is preliminary data.</text>
</comment>
<sequence>MQIDQTTQFSAQTCIIKQSSLNKLFIQFCLKKKSIFDKLNYSQQYIKHSASLQNLRITTNQNYNNSFLIIIIYEDYISHYNLCIEVGRISQKFIFQSYRVKYIWSDVLKD</sequence>
<dbReference type="AlphaFoldDB" id="A0A8S1KEM9"/>
<keyword evidence="2" id="KW-1185">Reference proteome</keyword>
<accession>A0A8S1KEM9</accession>
<organism evidence="1 2">
    <name type="scientific">Paramecium sonneborni</name>
    <dbReference type="NCBI Taxonomy" id="65129"/>
    <lineage>
        <taxon>Eukaryota</taxon>
        <taxon>Sar</taxon>
        <taxon>Alveolata</taxon>
        <taxon>Ciliophora</taxon>
        <taxon>Intramacronucleata</taxon>
        <taxon>Oligohymenophorea</taxon>
        <taxon>Peniculida</taxon>
        <taxon>Parameciidae</taxon>
        <taxon>Paramecium</taxon>
    </lineage>
</organism>
<dbReference type="EMBL" id="CAJJDN010000004">
    <property type="protein sequence ID" value="CAD8049304.1"/>
    <property type="molecule type" value="Genomic_DNA"/>
</dbReference>